<organism evidence="2 3">
    <name type="scientific">Cadophora malorum</name>
    <dbReference type="NCBI Taxonomy" id="108018"/>
    <lineage>
        <taxon>Eukaryota</taxon>
        <taxon>Fungi</taxon>
        <taxon>Dikarya</taxon>
        <taxon>Ascomycota</taxon>
        <taxon>Pezizomycotina</taxon>
        <taxon>Leotiomycetes</taxon>
        <taxon>Helotiales</taxon>
        <taxon>Ploettnerulaceae</taxon>
        <taxon>Cadophora</taxon>
    </lineage>
</organism>
<gene>
    <name evidence="2" type="ORF">IFR04_003607</name>
</gene>
<accession>A0A8H7WEC1</accession>
<protein>
    <submittedName>
        <fullName evidence="2">Uncharacterized protein</fullName>
    </submittedName>
</protein>
<dbReference type="Proteomes" id="UP000664132">
    <property type="component" value="Unassembled WGS sequence"/>
</dbReference>
<feature type="compositionally biased region" description="Low complexity" evidence="1">
    <location>
        <begin position="1"/>
        <end position="27"/>
    </location>
</feature>
<sequence>MTTQPNPTLTRTTSYSSSTSSSSSITSLPKHEAFASPADEAAPWWLGKDGYEKWTARWLADNDAENCLLPAEAKNSGQLCGFMAGLRVETEGVSGNGEVERSIGEA</sequence>
<dbReference type="OrthoDB" id="3558340at2759"/>
<proteinExistence type="predicted"/>
<evidence type="ECO:0000313" key="2">
    <source>
        <dbReference type="EMBL" id="KAG4423241.1"/>
    </source>
</evidence>
<feature type="region of interest" description="Disordered" evidence="1">
    <location>
        <begin position="1"/>
        <end position="36"/>
    </location>
</feature>
<keyword evidence="3" id="KW-1185">Reference proteome</keyword>
<dbReference type="EMBL" id="JAFJYH010000037">
    <property type="protein sequence ID" value="KAG4423241.1"/>
    <property type="molecule type" value="Genomic_DNA"/>
</dbReference>
<evidence type="ECO:0000313" key="3">
    <source>
        <dbReference type="Proteomes" id="UP000664132"/>
    </source>
</evidence>
<evidence type="ECO:0000256" key="1">
    <source>
        <dbReference type="SAM" id="MobiDB-lite"/>
    </source>
</evidence>
<dbReference type="AlphaFoldDB" id="A0A8H7WEC1"/>
<reference evidence="2" key="1">
    <citation type="submission" date="2021-02" db="EMBL/GenBank/DDBJ databases">
        <title>Genome sequence Cadophora malorum strain M34.</title>
        <authorList>
            <person name="Stefanovic E."/>
            <person name="Vu D."/>
            <person name="Scully C."/>
            <person name="Dijksterhuis J."/>
            <person name="Roader J."/>
            <person name="Houbraken J."/>
        </authorList>
    </citation>
    <scope>NUCLEOTIDE SEQUENCE</scope>
    <source>
        <strain evidence="2">M34</strain>
    </source>
</reference>
<name>A0A8H7WEC1_9HELO</name>
<comment type="caution">
    <text evidence="2">The sequence shown here is derived from an EMBL/GenBank/DDBJ whole genome shotgun (WGS) entry which is preliminary data.</text>
</comment>